<proteinExistence type="predicted"/>
<dbReference type="EMBL" id="CP024932">
    <property type="protein sequence ID" value="ATZ08319.1"/>
    <property type="molecule type" value="Genomic_DNA"/>
</dbReference>
<gene>
    <name evidence="2" type="ORF">A9D01_05610</name>
</gene>
<dbReference type="Proteomes" id="UP000231994">
    <property type="component" value="Chromosome"/>
</dbReference>
<dbReference type="AlphaFoldDB" id="A0ABC8CIK2"/>
<evidence type="ECO:0000313" key="3">
    <source>
        <dbReference type="Proteomes" id="UP000231994"/>
    </source>
</evidence>
<protein>
    <submittedName>
        <fullName evidence="2">Uncharacterized protein</fullName>
    </submittedName>
</protein>
<evidence type="ECO:0000313" key="2">
    <source>
        <dbReference type="EMBL" id="ATZ08319.1"/>
    </source>
</evidence>
<feature type="region of interest" description="Disordered" evidence="1">
    <location>
        <begin position="29"/>
        <end position="51"/>
    </location>
</feature>
<dbReference type="RefSeq" id="WP_100618831.1">
    <property type="nucleotide sequence ID" value="NZ_CP024932.1"/>
</dbReference>
<name>A0ABC8CIK2_CORST</name>
<organism evidence="2 3">
    <name type="scientific">Corynebacterium striatum</name>
    <dbReference type="NCBI Taxonomy" id="43770"/>
    <lineage>
        <taxon>Bacteria</taxon>
        <taxon>Bacillati</taxon>
        <taxon>Actinomycetota</taxon>
        <taxon>Actinomycetes</taxon>
        <taxon>Mycobacteriales</taxon>
        <taxon>Corynebacteriaceae</taxon>
        <taxon>Corynebacterium</taxon>
    </lineage>
</organism>
<evidence type="ECO:0000256" key="1">
    <source>
        <dbReference type="SAM" id="MobiDB-lite"/>
    </source>
</evidence>
<accession>A0ABC8CIK2</accession>
<reference evidence="2 3" key="1">
    <citation type="submission" date="2017-11" db="EMBL/GenBank/DDBJ databases">
        <title>Whole genome sequencing of cultured pathogen.</title>
        <authorList>
            <person name="Hoffmann M."/>
            <person name="Sanchez M."/>
            <person name="Timme R."/>
            <person name="Nudel K."/>
            <person name="Bry L."/>
        </authorList>
    </citation>
    <scope>NUCLEOTIDE SEQUENCE [LARGE SCALE GENOMIC DNA]</scope>
    <source>
        <strain evidence="2 3">216</strain>
    </source>
</reference>
<sequence length="194" mass="22297">MTIDDHRLQTHARTLARAFAELEQAKHATGQIRDQRTMRPGGRLGPQTPGHDKPVELCIELEERLYDFVCDAKRYIQPERMLPKSWRPMLDWIIFNAWPLATLDVADELDTELTYQTHRINRLLYPAAPRIDRPEPWQTARQVVTLCAAHGHRVTTAQLRQLAHRGIIDTQSAGNRNLYRPSQVLAHLKGTTNA</sequence>